<protein>
    <submittedName>
        <fullName evidence="4">Response regulator</fullName>
    </submittedName>
</protein>
<evidence type="ECO:0000256" key="2">
    <source>
        <dbReference type="PROSITE-ProRule" id="PRU00169"/>
    </source>
</evidence>
<dbReference type="AlphaFoldDB" id="A0A5K8AKT7"/>
<dbReference type="EMBL" id="AP021879">
    <property type="protein sequence ID" value="BBO92410.1"/>
    <property type="molecule type" value="Genomic_DNA"/>
</dbReference>
<dbReference type="PANTHER" id="PTHR44591">
    <property type="entry name" value="STRESS RESPONSE REGULATOR PROTEIN 1"/>
    <property type="match status" value="1"/>
</dbReference>
<gene>
    <name evidence="4" type="ORF">DSCOOX_55900</name>
</gene>
<dbReference type="SUPFAM" id="SSF52172">
    <property type="entry name" value="CheY-like"/>
    <property type="match status" value="1"/>
</dbReference>
<feature type="domain" description="Response regulatory" evidence="3">
    <location>
        <begin position="3"/>
        <end position="120"/>
    </location>
</feature>
<evidence type="ECO:0000313" key="5">
    <source>
        <dbReference type="Proteomes" id="UP000422108"/>
    </source>
</evidence>
<dbReference type="InterPro" id="IPR011006">
    <property type="entry name" value="CheY-like_superfamily"/>
</dbReference>
<organism evidence="4 5">
    <name type="scientific">Desulfosarcina ovata subsp. ovata</name>
    <dbReference type="NCBI Taxonomy" id="2752305"/>
    <lineage>
        <taxon>Bacteria</taxon>
        <taxon>Pseudomonadati</taxon>
        <taxon>Thermodesulfobacteriota</taxon>
        <taxon>Desulfobacteria</taxon>
        <taxon>Desulfobacterales</taxon>
        <taxon>Desulfosarcinaceae</taxon>
        <taxon>Desulfosarcina</taxon>
    </lineage>
</organism>
<dbReference type="SMART" id="SM00448">
    <property type="entry name" value="REC"/>
    <property type="match status" value="1"/>
</dbReference>
<evidence type="ECO:0000256" key="1">
    <source>
        <dbReference type="ARBA" id="ARBA00022553"/>
    </source>
</evidence>
<keyword evidence="5" id="KW-1185">Reference proteome</keyword>
<dbReference type="PROSITE" id="PS50110">
    <property type="entry name" value="RESPONSE_REGULATORY"/>
    <property type="match status" value="1"/>
</dbReference>
<dbReference type="RefSeq" id="WP_155313160.1">
    <property type="nucleotide sequence ID" value="NZ_AP021879.1"/>
</dbReference>
<proteinExistence type="predicted"/>
<reference evidence="4 5" key="1">
    <citation type="submission" date="2019-11" db="EMBL/GenBank/DDBJ databases">
        <title>Comparative genomics of hydrocarbon-degrading Desulfosarcina strains.</title>
        <authorList>
            <person name="Watanabe M."/>
            <person name="Kojima H."/>
            <person name="Fukui M."/>
        </authorList>
    </citation>
    <scope>NUCLEOTIDE SEQUENCE [LARGE SCALE GENOMIC DNA]</scope>
    <source>
        <strain evidence="5">oXyS1</strain>
    </source>
</reference>
<evidence type="ECO:0000313" key="4">
    <source>
        <dbReference type="EMBL" id="BBO92410.1"/>
    </source>
</evidence>
<name>A0A5K8AKT7_9BACT</name>
<dbReference type="Gene3D" id="3.40.50.2300">
    <property type="match status" value="1"/>
</dbReference>
<dbReference type="Proteomes" id="UP000422108">
    <property type="component" value="Chromosome"/>
</dbReference>
<keyword evidence="1 2" id="KW-0597">Phosphoprotein</keyword>
<evidence type="ECO:0000259" key="3">
    <source>
        <dbReference type="PROSITE" id="PS50110"/>
    </source>
</evidence>
<sequence>MARILVIDDDDTIRLSLRLTLEDADYDVAEAANGEEGLALMRAGSFDLVITDIFMPEKEGIETIDEIRRNYPDTKIISISGGGRMDPDAYLDIAERVGADQSLSKPFDIQLLLDMVAKLLQTQ</sequence>
<accession>A0A5K8AKT7</accession>
<dbReference type="Pfam" id="PF00072">
    <property type="entry name" value="Response_reg"/>
    <property type="match status" value="1"/>
</dbReference>
<dbReference type="InterPro" id="IPR050595">
    <property type="entry name" value="Bact_response_regulator"/>
</dbReference>
<dbReference type="InterPro" id="IPR001789">
    <property type="entry name" value="Sig_transdc_resp-reg_receiver"/>
</dbReference>
<dbReference type="PANTHER" id="PTHR44591:SF23">
    <property type="entry name" value="CHEY SUBFAMILY"/>
    <property type="match status" value="1"/>
</dbReference>
<dbReference type="GO" id="GO:0000160">
    <property type="term" value="P:phosphorelay signal transduction system"/>
    <property type="evidence" value="ECO:0007669"/>
    <property type="project" value="InterPro"/>
</dbReference>
<feature type="modified residue" description="4-aspartylphosphate" evidence="2">
    <location>
        <position position="52"/>
    </location>
</feature>